<dbReference type="Gene3D" id="2.60.40.10">
    <property type="entry name" value="Immunoglobulins"/>
    <property type="match status" value="1"/>
</dbReference>
<proteinExistence type="predicted"/>
<sequence length="360" mass="39783">MKKYKIWTLALVWLLAGCDESYIDDIVPVSPGEDTEPPEVVINFPTEGTQIRVTEDVTPLDISFEVTDDIEVETIRLELNGSEIATYSDFLDFRRVIKTHRYEELGNGAHELTITATDLSGKTTTETVNFEKIEPYTPVYEGETFYAPFDGDFMDLVSTQTPEVTGNPGFGDGIMNRAYRGAANAHLVYPTDGLLQDEFSAVFWYHVNGDPDRAGLLTIAPPDEDNPDNQNNRTGGFRLFREAAGPMQRIKLNVGNGEADNWFDGGEAADVDPSANEWVHVAITISQSQAAVYINGEVVSQGDFPGIDWTGSDIMTVGSGAPRFTEWGHLGDASLFDELRLFSRYLNQAEIQAIMAAEMP</sequence>
<dbReference type="InterPro" id="IPR013783">
    <property type="entry name" value="Ig-like_fold"/>
</dbReference>
<dbReference type="PROSITE" id="PS51257">
    <property type="entry name" value="PROKAR_LIPOPROTEIN"/>
    <property type="match status" value="1"/>
</dbReference>
<dbReference type="GO" id="GO:0005975">
    <property type="term" value="P:carbohydrate metabolic process"/>
    <property type="evidence" value="ECO:0007669"/>
    <property type="project" value="UniProtKB-ARBA"/>
</dbReference>
<keyword evidence="2" id="KW-1185">Reference proteome</keyword>
<gene>
    <name evidence="1" type="ORF">KI659_02635</name>
</gene>
<dbReference type="RefSeq" id="WP_213943779.1">
    <property type="nucleotide sequence ID" value="NZ_JAHCMY010000001.1"/>
</dbReference>
<name>A0AAP2G0I3_9BACT</name>
<evidence type="ECO:0000313" key="2">
    <source>
        <dbReference type="Proteomes" id="UP001319104"/>
    </source>
</evidence>
<dbReference type="Pfam" id="PF13385">
    <property type="entry name" value="Laminin_G_3"/>
    <property type="match status" value="1"/>
</dbReference>
<accession>A0AAP2G0I3</accession>
<comment type="caution">
    <text evidence="1">The sequence shown here is derived from an EMBL/GenBank/DDBJ whole genome shotgun (WGS) entry which is preliminary data.</text>
</comment>
<dbReference type="Gene3D" id="2.60.120.200">
    <property type="match status" value="1"/>
</dbReference>
<organism evidence="1 2">
    <name type="scientific">Litoribacter ruber</name>
    <dbReference type="NCBI Taxonomy" id="702568"/>
    <lineage>
        <taxon>Bacteria</taxon>
        <taxon>Pseudomonadati</taxon>
        <taxon>Bacteroidota</taxon>
        <taxon>Cytophagia</taxon>
        <taxon>Cytophagales</taxon>
        <taxon>Cyclobacteriaceae</taxon>
        <taxon>Litoribacter</taxon>
    </lineage>
</organism>
<reference evidence="1 2" key="1">
    <citation type="submission" date="2021-05" db="EMBL/GenBank/DDBJ databases">
        <authorList>
            <person name="Zhang Z.D."/>
            <person name="Osman G."/>
        </authorList>
    </citation>
    <scope>NUCLEOTIDE SEQUENCE [LARGE SCALE GENOMIC DNA]</scope>
    <source>
        <strain evidence="1 2">KCTC 32217</strain>
    </source>
</reference>
<dbReference type="Proteomes" id="UP001319104">
    <property type="component" value="Unassembled WGS sequence"/>
</dbReference>
<dbReference type="SUPFAM" id="SSF49899">
    <property type="entry name" value="Concanavalin A-like lectins/glucanases"/>
    <property type="match status" value="1"/>
</dbReference>
<protein>
    <submittedName>
        <fullName evidence="1">LamG domain-containing protein</fullName>
    </submittedName>
</protein>
<evidence type="ECO:0000313" key="1">
    <source>
        <dbReference type="EMBL" id="MBS9522904.1"/>
    </source>
</evidence>
<dbReference type="GO" id="GO:0004553">
    <property type="term" value="F:hydrolase activity, hydrolyzing O-glycosyl compounds"/>
    <property type="evidence" value="ECO:0007669"/>
    <property type="project" value="UniProtKB-ARBA"/>
</dbReference>
<dbReference type="InterPro" id="IPR013320">
    <property type="entry name" value="ConA-like_dom_sf"/>
</dbReference>
<dbReference type="EMBL" id="JAHCMY010000001">
    <property type="protein sequence ID" value="MBS9522904.1"/>
    <property type="molecule type" value="Genomic_DNA"/>
</dbReference>
<dbReference type="AlphaFoldDB" id="A0AAP2G0I3"/>